<proteinExistence type="predicted"/>
<gene>
    <name evidence="1" type="ORF">ICL16_25280</name>
</gene>
<protein>
    <submittedName>
        <fullName evidence="1">Uncharacterized protein</fullName>
    </submittedName>
</protein>
<name>A0A8J6XIV8_9CYAN</name>
<evidence type="ECO:0000313" key="2">
    <source>
        <dbReference type="Proteomes" id="UP000629098"/>
    </source>
</evidence>
<sequence length="74" mass="7933">MRSSAAGRVRSGGFWAASGESIGYGVQANKNPLRITPWLRYSVSIAFEVTVSADEEREVDGVLRGGSERGGYLP</sequence>
<reference evidence="1" key="1">
    <citation type="submission" date="2020-09" db="EMBL/GenBank/DDBJ databases">
        <title>Iningainema tapete sp. nov. (Scytonemataceae, Cyanobacteria) from greenhouses in central Florida (USA) produces two types of nodularin with biosynthetic potential for microcystin-LR and anabaenopeptins.</title>
        <authorList>
            <person name="Berthold D.E."/>
            <person name="Lefler F.W."/>
            <person name="Huang I.-S."/>
            <person name="Abdulla H."/>
            <person name="Zimba P.V."/>
            <person name="Laughinghouse H.D. IV."/>
        </authorList>
    </citation>
    <scope>NUCLEOTIDE SEQUENCE</scope>
    <source>
        <strain evidence="1">BLCCT55</strain>
    </source>
</reference>
<organism evidence="1 2">
    <name type="scientific">Iningainema tapete BLCC-T55</name>
    <dbReference type="NCBI Taxonomy" id="2748662"/>
    <lineage>
        <taxon>Bacteria</taxon>
        <taxon>Bacillati</taxon>
        <taxon>Cyanobacteriota</taxon>
        <taxon>Cyanophyceae</taxon>
        <taxon>Nostocales</taxon>
        <taxon>Scytonemataceae</taxon>
        <taxon>Iningainema tapete</taxon>
    </lineage>
</organism>
<evidence type="ECO:0000313" key="1">
    <source>
        <dbReference type="EMBL" id="MBD2775283.1"/>
    </source>
</evidence>
<dbReference type="Proteomes" id="UP000629098">
    <property type="component" value="Unassembled WGS sequence"/>
</dbReference>
<dbReference type="RefSeq" id="WP_190833479.1">
    <property type="nucleotide sequence ID" value="NZ_CAWPPI010000077.1"/>
</dbReference>
<accession>A0A8J6XIV8</accession>
<dbReference type="AlphaFoldDB" id="A0A8J6XIV8"/>
<keyword evidence="2" id="KW-1185">Reference proteome</keyword>
<dbReference type="EMBL" id="JACXAE010000077">
    <property type="protein sequence ID" value="MBD2775283.1"/>
    <property type="molecule type" value="Genomic_DNA"/>
</dbReference>
<comment type="caution">
    <text evidence="1">The sequence shown here is derived from an EMBL/GenBank/DDBJ whole genome shotgun (WGS) entry which is preliminary data.</text>
</comment>